<feature type="transmembrane region" description="Helical" evidence="6">
    <location>
        <begin position="74"/>
        <end position="95"/>
    </location>
</feature>
<comment type="caution">
    <text evidence="7">The sequence shown here is derived from an EMBL/GenBank/DDBJ whole genome shotgun (WGS) entry which is preliminary data.</text>
</comment>
<dbReference type="GO" id="GO:0016020">
    <property type="term" value="C:membrane"/>
    <property type="evidence" value="ECO:0007669"/>
    <property type="project" value="UniProtKB-SubCell"/>
</dbReference>
<feature type="transmembrane region" description="Helical" evidence="6">
    <location>
        <begin position="12"/>
        <end position="34"/>
    </location>
</feature>
<evidence type="ECO:0000256" key="2">
    <source>
        <dbReference type="ARBA" id="ARBA00009773"/>
    </source>
</evidence>
<comment type="similarity">
    <text evidence="2">Belongs to the autoinducer-2 exporter (AI-2E) (TC 2.A.86) family.</text>
</comment>
<protein>
    <submittedName>
        <fullName evidence="7">Transport of quorum-sensing signal protein</fullName>
    </submittedName>
</protein>
<sequence>MFKGNKSLNFLYWLLIGISLFLFLYLMIKLFPFYHTVFLFLWHLFAPFLIACLIAYLLYPIVNQLHYYNIPKGIAVLLIYILFFGGTAYLIYRVYPMIVYQVRELNDQFPQFIKMYEQLVYQMYEYTSFLPETVHDKFDQLFARIESSLDQLLSRLVNGFTKVFDLVILLTVIPVLVFYFLKDYNKMKAFFKGFIPKKYRSTSSKMVHAIDETLGNYIRGQLIVCLFVSLTTFIIFKFLLGLDFALLLAVLMGITNLIPYFGPIIGAIPAVAIAFTISGKLVIFVILSVFAIQLIESNLLSPFIVGKSINIHPAAIIFALLLGGQLFGVIGMVIAVPLMTIVKVIVKHVIEWRKVNMKLNTSHEE</sequence>
<keyword evidence="8" id="KW-1185">Reference proteome</keyword>
<dbReference type="RefSeq" id="WP_021291023.1">
    <property type="nucleotide sequence ID" value="NZ_BNER01000002.1"/>
</dbReference>
<dbReference type="STRING" id="1462526.BN990_01786"/>
<organism evidence="7 8">
    <name type="scientific">Virgibacillus massiliensis</name>
    <dbReference type="NCBI Taxonomy" id="1462526"/>
    <lineage>
        <taxon>Bacteria</taxon>
        <taxon>Bacillati</taxon>
        <taxon>Bacillota</taxon>
        <taxon>Bacilli</taxon>
        <taxon>Bacillales</taxon>
        <taxon>Bacillaceae</taxon>
        <taxon>Virgibacillus</taxon>
    </lineage>
</organism>
<comment type="subcellular location">
    <subcellularLocation>
        <location evidence="1">Membrane</location>
        <topology evidence="1">Multi-pass membrane protein</topology>
    </subcellularLocation>
</comment>
<feature type="transmembrane region" description="Helical" evidence="6">
    <location>
        <begin position="315"/>
        <end position="346"/>
    </location>
</feature>
<name>A0A024QB80_9BACI</name>
<keyword evidence="3 6" id="KW-0812">Transmembrane</keyword>
<reference evidence="7 8" key="1">
    <citation type="submission" date="2014-03" db="EMBL/GenBank/DDBJ databases">
        <authorList>
            <person name="Urmite Genomes U."/>
        </authorList>
    </citation>
    <scope>NUCLEOTIDE SEQUENCE [LARGE SCALE GENOMIC DNA]</scope>
    <source>
        <strain evidence="7 8">Vm-5</strain>
    </source>
</reference>
<dbReference type="PANTHER" id="PTHR21716">
    <property type="entry name" value="TRANSMEMBRANE PROTEIN"/>
    <property type="match status" value="1"/>
</dbReference>
<dbReference type="OrthoDB" id="9793390at2"/>
<evidence type="ECO:0000313" key="8">
    <source>
        <dbReference type="Proteomes" id="UP000028875"/>
    </source>
</evidence>
<feature type="transmembrane region" description="Helical" evidence="6">
    <location>
        <begin position="40"/>
        <end position="62"/>
    </location>
</feature>
<dbReference type="AlphaFoldDB" id="A0A024QB80"/>
<evidence type="ECO:0000256" key="4">
    <source>
        <dbReference type="ARBA" id="ARBA00022989"/>
    </source>
</evidence>
<dbReference type="Pfam" id="PF01594">
    <property type="entry name" value="AI-2E_transport"/>
    <property type="match status" value="1"/>
</dbReference>
<keyword evidence="4 6" id="KW-1133">Transmembrane helix</keyword>
<dbReference type="GO" id="GO:0055085">
    <property type="term" value="P:transmembrane transport"/>
    <property type="evidence" value="ECO:0007669"/>
    <property type="project" value="TreeGrafter"/>
</dbReference>
<keyword evidence="5 6" id="KW-0472">Membrane</keyword>
<accession>A0A024QB80</accession>
<feature type="transmembrane region" description="Helical" evidence="6">
    <location>
        <begin position="246"/>
        <end position="265"/>
    </location>
</feature>
<dbReference type="InterPro" id="IPR002549">
    <property type="entry name" value="AI-2E-like"/>
</dbReference>
<gene>
    <name evidence="7" type="primary">tqsA</name>
    <name evidence="7" type="ORF">BN990_01786</name>
</gene>
<evidence type="ECO:0000256" key="6">
    <source>
        <dbReference type="SAM" id="Phobius"/>
    </source>
</evidence>
<feature type="transmembrane region" description="Helical" evidence="6">
    <location>
        <begin position="163"/>
        <end position="181"/>
    </location>
</feature>
<feature type="transmembrane region" description="Helical" evidence="6">
    <location>
        <begin position="272"/>
        <end position="295"/>
    </location>
</feature>
<dbReference type="PANTHER" id="PTHR21716:SF15">
    <property type="entry name" value="TRANSPORT PROTEIN YRRI-RELATED"/>
    <property type="match status" value="1"/>
</dbReference>
<evidence type="ECO:0000256" key="3">
    <source>
        <dbReference type="ARBA" id="ARBA00022692"/>
    </source>
</evidence>
<reference evidence="8" key="2">
    <citation type="submission" date="2014-05" db="EMBL/GenBank/DDBJ databases">
        <title>Draft genome sequence of Virgibacillus massiliensis Vm-5.</title>
        <authorList>
            <person name="Khelaifia S."/>
            <person name="Croce O."/>
            <person name="Lagier J.C."/>
            <person name="Raoult D."/>
        </authorList>
    </citation>
    <scope>NUCLEOTIDE SEQUENCE [LARGE SCALE GENOMIC DNA]</scope>
    <source>
        <strain evidence="8">Vm-5</strain>
    </source>
</reference>
<dbReference type="Proteomes" id="UP000028875">
    <property type="component" value="Unassembled WGS sequence"/>
</dbReference>
<evidence type="ECO:0000256" key="5">
    <source>
        <dbReference type="ARBA" id="ARBA00023136"/>
    </source>
</evidence>
<evidence type="ECO:0000256" key="1">
    <source>
        <dbReference type="ARBA" id="ARBA00004141"/>
    </source>
</evidence>
<dbReference type="eggNOG" id="COG0628">
    <property type="taxonomic scope" value="Bacteria"/>
</dbReference>
<evidence type="ECO:0000313" key="7">
    <source>
        <dbReference type="EMBL" id="CDQ39482.1"/>
    </source>
</evidence>
<proteinExistence type="inferred from homology"/>
<feature type="transmembrane region" description="Helical" evidence="6">
    <location>
        <begin position="222"/>
        <end position="240"/>
    </location>
</feature>
<dbReference type="EMBL" id="CCDP010000001">
    <property type="protein sequence ID" value="CDQ39482.1"/>
    <property type="molecule type" value="Genomic_DNA"/>
</dbReference>